<evidence type="ECO:0000313" key="3">
    <source>
        <dbReference type="Proteomes" id="UP000321051"/>
    </source>
</evidence>
<sequence length="75" mass="8744">MKRKTINSYFILFWLIIGIWNIGLGVIVTLVLQSYIWALIHILAGVLCLIVMEAVRRGKLQLKQEKEKHLHESDQ</sequence>
<name>A0A510Y214_MARHA</name>
<accession>A0A510Y214</accession>
<keyword evidence="1" id="KW-0472">Membrane</keyword>
<reference evidence="2 3" key="1">
    <citation type="submission" date="2019-07" db="EMBL/GenBank/DDBJ databases">
        <title>Whole genome shotgun sequence of Marinococcus halophilus NBRC 102359.</title>
        <authorList>
            <person name="Hosoyama A."/>
            <person name="Uohara A."/>
            <person name="Ohji S."/>
            <person name="Ichikawa N."/>
        </authorList>
    </citation>
    <scope>NUCLEOTIDE SEQUENCE [LARGE SCALE GENOMIC DNA]</scope>
    <source>
        <strain evidence="2 3">NBRC 102359</strain>
    </source>
</reference>
<dbReference type="RefSeq" id="WP_079476024.1">
    <property type="nucleotide sequence ID" value="NZ_BJUN01000001.1"/>
</dbReference>
<dbReference type="OrthoDB" id="9893217at2"/>
<comment type="caution">
    <text evidence="2">The sequence shown here is derived from an EMBL/GenBank/DDBJ whole genome shotgun (WGS) entry which is preliminary data.</text>
</comment>
<evidence type="ECO:0000256" key="1">
    <source>
        <dbReference type="SAM" id="Phobius"/>
    </source>
</evidence>
<evidence type="ECO:0000313" key="2">
    <source>
        <dbReference type="EMBL" id="GEK57233.1"/>
    </source>
</evidence>
<gene>
    <name evidence="2" type="ORF">MHA01_01380</name>
</gene>
<feature type="transmembrane region" description="Helical" evidence="1">
    <location>
        <begin position="35"/>
        <end position="55"/>
    </location>
</feature>
<protein>
    <submittedName>
        <fullName evidence="2">Uncharacterized protein</fullName>
    </submittedName>
</protein>
<feature type="transmembrane region" description="Helical" evidence="1">
    <location>
        <begin position="9"/>
        <end position="29"/>
    </location>
</feature>
<dbReference type="EMBL" id="BJUN01000001">
    <property type="protein sequence ID" value="GEK57233.1"/>
    <property type="molecule type" value="Genomic_DNA"/>
</dbReference>
<keyword evidence="3" id="KW-1185">Reference proteome</keyword>
<dbReference type="AlphaFoldDB" id="A0A510Y214"/>
<organism evidence="2 3">
    <name type="scientific">Marinococcus halophilus</name>
    <dbReference type="NCBI Taxonomy" id="1371"/>
    <lineage>
        <taxon>Bacteria</taxon>
        <taxon>Bacillati</taxon>
        <taxon>Bacillota</taxon>
        <taxon>Bacilli</taxon>
        <taxon>Bacillales</taxon>
        <taxon>Bacillaceae</taxon>
        <taxon>Marinococcus</taxon>
    </lineage>
</organism>
<keyword evidence="1" id="KW-1133">Transmembrane helix</keyword>
<dbReference type="STRING" id="1371.GCA_900166605_02280"/>
<dbReference type="Proteomes" id="UP000321051">
    <property type="component" value="Unassembled WGS sequence"/>
</dbReference>
<proteinExistence type="predicted"/>
<keyword evidence="1" id="KW-0812">Transmembrane</keyword>